<proteinExistence type="predicted"/>
<dbReference type="InterPro" id="IPR036097">
    <property type="entry name" value="HisK_dim/P_sf"/>
</dbReference>
<keyword evidence="4" id="KW-0472">Membrane</keyword>
<evidence type="ECO:0000313" key="7">
    <source>
        <dbReference type="Proteomes" id="UP000284562"/>
    </source>
</evidence>
<comment type="caution">
    <text evidence="6">The sequence shown here is derived from an EMBL/GenBank/DDBJ whole genome shotgun (WGS) entry which is preliminary data.</text>
</comment>
<dbReference type="InterPro" id="IPR011123">
    <property type="entry name" value="Y_Y_Y"/>
</dbReference>
<dbReference type="Proteomes" id="UP000284562">
    <property type="component" value="Unassembled WGS sequence"/>
</dbReference>
<name>A0AA92V595_9BACT</name>
<dbReference type="AlphaFoldDB" id="A0AA92V595"/>
<dbReference type="SMART" id="SM00388">
    <property type="entry name" value="HisKA"/>
    <property type="match status" value="1"/>
</dbReference>
<dbReference type="Pfam" id="PF00512">
    <property type="entry name" value="HisKA"/>
    <property type="match status" value="1"/>
</dbReference>
<keyword evidence="3" id="KW-0597">Phosphoprotein</keyword>
<dbReference type="PROSITE" id="PS50109">
    <property type="entry name" value="HIS_KIN"/>
    <property type="match status" value="1"/>
</dbReference>
<dbReference type="Gene3D" id="2.130.10.10">
    <property type="entry name" value="YVTN repeat-like/Quinoprotein amine dehydrogenase"/>
    <property type="match status" value="1"/>
</dbReference>
<feature type="transmembrane region" description="Helical" evidence="4">
    <location>
        <begin position="362"/>
        <end position="380"/>
    </location>
</feature>
<sequence length="588" mass="67348">MASQWRPCGKVPIRWQQSQQGSSYPCFMPMDISQDAKGNIWVSTASVNIYCISAQSGEMTKKQLFPTTFCFIPSIMLLQNGNMLISAFYKPILEMNGDNFDVQEFKVNPDDWKKCIKRNVYIPTKNYQDRKGNIWLGTVTNGLLKYDAKSHKLTNIAGISCSDISSIEEDRDGNIWVSTLYGLNKIDGKTEKVTTYNEADGVKGFQFYDRASCKLSDGTLIFGGTQGLTIFNPQNVNTNQQISLLFETLKVHNEIMLPGKNGCIEESMEESPHIHLSYKQNSFSIAFSAIDYSDYKHIHYFYQMAGFDNTWIDAGNNNEAYYSNLPAGNYTFKVKMVGNDSDNIIAEKSIQVSIAPEPWNSWWAWCLYLIIMGCVGFVIYRQKMRISIEKNMVQKAKDEKEQELRVNKMNMSFFANISHEFRTPLTMISGPVEQLCESESINKHDKLLLNIINRSVDRMLRLVNQLLDFNKLENDTLRLHVKQTDIITEMKRIMDLFIVNTEEKGITLNCHGLEGSYLMLLDSDKLEKIINNLMSNAMKFTPRGGKIDVSFDTGTLTRENRLSPSRWLIQARESHRMRWRISSSGIIS</sequence>
<dbReference type="InterPro" id="IPR015943">
    <property type="entry name" value="WD40/YVTN_repeat-like_dom_sf"/>
</dbReference>
<evidence type="ECO:0000256" key="4">
    <source>
        <dbReference type="SAM" id="Phobius"/>
    </source>
</evidence>
<feature type="domain" description="Histidine kinase" evidence="5">
    <location>
        <begin position="416"/>
        <end position="588"/>
    </location>
</feature>
<dbReference type="EC" id="2.7.13.3" evidence="2"/>
<dbReference type="GO" id="GO:0000155">
    <property type="term" value="F:phosphorelay sensor kinase activity"/>
    <property type="evidence" value="ECO:0007669"/>
    <property type="project" value="InterPro"/>
</dbReference>
<dbReference type="InterPro" id="IPR036890">
    <property type="entry name" value="HATPase_C_sf"/>
</dbReference>
<gene>
    <name evidence="6" type="ORF">DW064_14945</name>
</gene>
<dbReference type="Gene3D" id="1.10.287.130">
    <property type="match status" value="1"/>
</dbReference>
<evidence type="ECO:0000313" key="6">
    <source>
        <dbReference type="EMBL" id="RHK45395.1"/>
    </source>
</evidence>
<keyword evidence="4" id="KW-1133">Transmembrane helix</keyword>
<evidence type="ECO:0000256" key="2">
    <source>
        <dbReference type="ARBA" id="ARBA00012438"/>
    </source>
</evidence>
<comment type="catalytic activity">
    <reaction evidence="1">
        <text>ATP + protein L-histidine = ADP + protein N-phospho-L-histidine.</text>
        <dbReference type="EC" id="2.7.13.3"/>
    </reaction>
</comment>
<dbReference type="CDD" id="cd00082">
    <property type="entry name" value="HisKA"/>
    <property type="match status" value="1"/>
</dbReference>
<dbReference type="Gene3D" id="3.30.565.10">
    <property type="entry name" value="Histidine kinase-like ATPase, C-terminal domain"/>
    <property type="match status" value="1"/>
</dbReference>
<dbReference type="SUPFAM" id="SSF47384">
    <property type="entry name" value="Homodimeric domain of signal transducing histidine kinase"/>
    <property type="match status" value="1"/>
</dbReference>
<dbReference type="FunFam" id="1.10.287.130:FF:000045">
    <property type="entry name" value="Two-component system sensor histidine kinase/response regulator"/>
    <property type="match status" value="1"/>
</dbReference>
<organism evidence="6 7">
    <name type="scientific">Segatella copri</name>
    <dbReference type="NCBI Taxonomy" id="165179"/>
    <lineage>
        <taxon>Bacteria</taxon>
        <taxon>Pseudomonadati</taxon>
        <taxon>Bacteroidota</taxon>
        <taxon>Bacteroidia</taxon>
        <taxon>Bacteroidales</taxon>
        <taxon>Prevotellaceae</taxon>
        <taxon>Segatella</taxon>
    </lineage>
</organism>
<reference evidence="6 7" key="1">
    <citation type="submission" date="2018-08" db="EMBL/GenBank/DDBJ databases">
        <title>A genome reference for cultivated species of the human gut microbiota.</title>
        <authorList>
            <person name="Zou Y."/>
            <person name="Xue W."/>
            <person name="Luo G."/>
        </authorList>
    </citation>
    <scope>NUCLEOTIDE SEQUENCE [LARGE SCALE GENOMIC DNA]</scope>
    <source>
        <strain evidence="6 7">AF43-2</strain>
    </source>
</reference>
<dbReference type="InterPro" id="IPR011110">
    <property type="entry name" value="Reg_prop"/>
</dbReference>
<dbReference type="SUPFAM" id="SSF63829">
    <property type="entry name" value="Calcium-dependent phosphotriesterase"/>
    <property type="match status" value="1"/>
</dbReference>
<dbReference type="SUPFAM" id="SSF55874">
    <property type="entry name" value="ATPase domain of HSP90 chaperone/DNA topoisomerase II/histidine kinase"/>
    <property type="match status" value="1"/>
</dbReference>
<dbReference type="PANTHER" id="PTHR43547:SF2">
    <property type="entry name" value="HYBRID SIGNAL TRANSDUCTION HISTIDINE KINASE C"/>
    <property type="match status" value="1"/>
</dbReference>
<accession>A0AA92V595</accession>
<dbReference type="Pfam" id="PF07494">
    <property type="entry name" value="Reg_prop"/>
    <property type="match status" value="1"/>
</dbReference>
<dbReference type="Gene3D" id="2.60.40.10">
    <property type="entry name" value="Immunoglobulins"/>
    <property type="match status" value="1"/>
</dbReference>
<dbReference type="PANTHER" id="PTHR43547">
    <property type="entry name" value="TWO-COMPONENT HISTIDINE KINASE"/>
    <property type="match status" value="1"/>
</dbReference>
<dbReference type="InterPro" id="IPR013783">
    <property type="entry name" value="Ig-like_fold"/>
</dbReference>
<keyword evidence="4" id="KW-0812">Transmembrane</keyword>
<evidence type="ECO:0000256" key="3">
    <source>
        <dbReference type="ARBA" id="ARBA00022553"/>
    </source>
</evidence>
<dbReference type="InterPro" id="IPR003661">
    <property type="entry name" value="HisK_dim/P_dom"/>
</dbReference>
<evidence type="ECO:0000256" key="1">
    <source>
        <dbReference type="ARBA" id="ARBA00000085"/>
    </source>
</evidence>
<dbReference type="Pfam" id="PF07495">
    <property type="entry name" value="Y_Y_Y"/>
    <property type="match status" value="1"/>
</dbReference>
<evidence type="ECO:0000259" key="5">
    <source>
        <dbReference type="PROSITE" id="PS50109"/>
    </source>
</evidence>
<dbReference type="InterPro" id="IPR005467">
    <property type="entry name" value="His_kinase_dom"/>
</dbReference>
<protein>
    <recommendedName>
        <fullName evidence="2">histidine kinase</fullName>
        <ecNumber evidence="2">2.7.13.3</ecNumber>
    </recommendedName>
</protein>
<dbReference type="EMBL" id="QRNN01000105">
    <property type="protein sequence ID" value="RHK45395.1"/>
    <property type="molecule type" value="Genomic_DNA"/>
</dbReference>